<keyword evidence="7" id="KW-0594">Phospholipid biosynthesis</keyword>
<keyword evidence="11" id="KW-1185">Reference proteome</keyword>
<comment type="similarity">
    <text evidence="2">Belongs to the diacylglycerol/lipid kinase family.</text>
</comment>
<dbReference type="InterPro" id="IPR045540">
    <property type="entry name" value="YegS/DAGK_C"/>
</dbReference>
<dbReference type="AlphaFoldDB" id="A0A133XTT7"/>
<comment type="cofactor">
    <cofactor evidence="1">
        <name>Mg(2+)</name>
        <dbReference type="ChEBI" id="CHEBI:18420"/>
    </cofactor>
</comment>
<reference evidence="11" key="1">
    <citation type="submission" date="2016-01" db="EMBL/GenBank/DDBJ databases">
        <authorList>
            <person name="Mitreva M."/>
            <person name="Pepin K.H."/>
            <person name="Mihindukulasuriya K.A."/>
            <person name="Fulton R."/>
            <person name="Fronick C."/>
            <person name="O'Laughlin M."/>
            <person name="Miner T."/>
            <person name="Herter B."/>
            <person name="Rosa B.A."/>
            <person name="Cordes M."/>
            <person name="Tomlinson C."/>
            <person name="Wollam A."/>
            <person name="Palsikar V.B."/>
            <person name="Mardis E.R."/>
            <person name="Wilson R.K."/>
        </authorList>
    </citation>
    <scope>NUCLEOTIDE SEQUENCE [LARGE SCALE GENOMIC DNA]</scope>
    <source>
        <strain evidence="11">DNF00019</strain>
    </source>
</reference>
<dbReference type="InterPro" id="IPR050187">
    <property type="entry name" value="Lipid_Phosphate_FormReg"/>
</dbReference>
<comment type="caution">
    <text evidence="10">The sequence shown here is derived from an EMBL/GenBank/DDBJ whole genome shotgun (WGS) entry which is preliminary data.</text>
</comment>
<dbReference type="InterPro" id="IPR001206">
    <property type="entry name" value="Diacylglycerol_kinase_cat_dom"/>
</dbReference>
<dbReference type="Proteomes" id="UP000070675">
    <property type="component" value="Unassembled WGS sequence"/>
</dbReference>
<dbReference type="SUPFAM" id="SSF111331">
    <property type="entry name" value="NAD kinase/diacylglycerol kinase-like"/>
    <property type="match status" value="1"/>
</dbReference>
<dbReference type="NCBIfam" id="TIGR00147">
    <property type="entry name" value="YegS/Rv2252/BmrU family lipid kinase"/>
    <property type="match status" value="1"/>
</dbReference>
<evidence type="ECO:0000256" key="2">
    <source>
        <dbReference type="ARBA" id="ARBA00005983"/>
    </source>
</evidence>
<keyword evidence="6" id="KW-0067">ATP-binding</keyword>
<dbReference type="InterPro" id="IPR016064">
    <property type="entry name" value="NAD/diacylglycerol_kinase_sf"/>
</dbReference>
<keyword evidence="7" id="KW-0444">Lipid biosynthesis</keyword>
<dbReference type="EMBL" id="LSCR01000016">
    <property type="protein sequence ID" value="KXB34350.1"/>
    <property type="molecule type" value="Genomic_DNA"/>
</dbReference>
<evidence type="ECO:0000256" key="8">
    <source>
        <dbReference type="ARBA" id="ARBA00023264"/>
    </source>
</evidence>
<name>A0A133XTT7_9ACTN</name>
<dbReference type="RefSeq" id="WP_066305594.1">
    <property type="nucleotide sequence ID" value="NZ_KQ959496.1"/>
</dbReference>
<keyword evidence="5 10" id="KW-0418">Kinase</keyword>
<dbReference type="PANTHER" id="PTHR12358:SF54">
    <property type="entry name" value="SPHINGOSINE KINASE RELATED PROTEIN"/>
    <property type="match status" value="1"/>
</dbReference>
<dbReference type="PATRIC" id="fig|1393034.3.peg.864"/>
<evidence type="ECO:0000313" key="11">
    <source>
        <dbReference type="Proteomes" id="UP000070675"/>
    </source>
</evidence>
<evidence type="ECO:0000256" key="7">
    <source>
        <dbReference type="ARBA" id="ARBA00023209"/>
    </source>
</evidence>
<dbReference type="SMART" id="SM00046">
    <property type="entry name" value="DAGKc"/>
    <property type="match status" value="1"/>
</dbReference>
<evidence type="ECO:0000256" key="5">
    <source>
        <dbReference type="ARBA" id="ARBA00022777"/>
    </source>
</evidence>
<dbReference type="Pfam" id="PF19279">
    <property type="entry name" value="YegS_C"/>
    <property type="match status" value="1"/>
</dbReference>
<protein>
    <submittedName>
        <fullName evidence="10">Lipid kinase, YegS/Rv2252/BmrU family</fullName>
    </submittedName>
</protein>
<evidence type="ECO:0000259" key="9">
    <source>
        <dbReference type="PROSITE" id="PS50146"/>
    </source>
</evidence>
<dbReference type="Pfam" id="PF00781">
    <property type="entry name" value="DAGK_cat"/>
    <property type="match status" value="1"/>
</dbReference>
<keyword evidence="7" id="KW-0443">Lipid metabolism</keyword>
<evidence type="ECO:0000256" key="3">
    <source>
        <dbReference type="ARBA" id="ARBA00022679"/>
    </source>
</evidence>
<gene>
    <name evidence="10" type="ORF">HMPREF3192_00899</name>
</gene>
<evidence type="ECO:0000256" key="6">
    <source>
        <dbReference type="ARBA" id="ARBA00022840"/>
    </source>
</evidence>
<evidence type="ECO:0000256" key="4">
    <source>
        <dbReference type="ARBA" id="ARBA00022741"/>
    </source>
</evidence>
<dbReference type="STRING" id="1393034.HMPREF3192_00899"/>
<keyword evidence="4" id="KW-0547">Nucleotide-binding</keyword>
<evidence type="ECO:0000313" key="10">
    <source>
        <dbReference type="EMBL" id="KXB34350.1"/>
    </source>
</evidence>
<organism evidence="10 11">
    <name type="scientific">Atopobium deltae</name>
    <dbReference type="NCBI Taxonomy" id="1393034"/>
    <lineage>
        <taxon>Bacteria</taxon>
        <taxon>Bacillati</taxon>
        <taxon>Actinomycetota</taxon>
        <taxon>Coriobacteriia</taxon>
        <taxon>Coriobacteriales</taxon>
        <taxon>Atopobiaceae</taxon>
        <taxon>Atopobium</taxon>
    </lineage>
</organism>
<feature type="domain" description="DAGKc" evidence="9">
    <location>
        <begin position="4"/>
        <end position="140"/>
    </location>
</feature>
<dbReference type="InterPro" id="IPR017438">
    <property type="entry name" value="ATP-NAD_kinase_N"/>
</dbReference>
<dbReference type="PANTHER" id="PTHR12358">
    <property type="entry name" value="SPHINGOSINE KINASE"/>
    <property type="match status" value="1"/>
</dbReference>
<dbReference type="OrthoDB" id="142078at2"/>
<dbReference type="GO" id="GO:0008654">
    <property type="term" value="P:phospholipid biosynthetic process"/>
    <property type="evidence" value="ECO:0007669"/>
    <property type="project" value="UniProtKB-KW"/>
</dbReference>
<dbReference type="GO" id="GO:0005524">
    <property type="term" value="F:ATP binding"/>
    <property type="evidence" value="ECO:0007669"/>
    <property type="project" value="UniProtKB-KW"/>
</dbReference>
<keyword evidence="3" id="KW-0808">Transferase</keyword>
<accession>A0A133XTT7</accession>
<sequence>MAQTYLGQTLVIANPSSHSGKGAAAADFVERFLHSFSRATQGFSVYRTKTMDDARRTAREASEYQTVIALGGDGIIHEVVNGLMAIPAHKRPVLGIIPMGTGNDYARTLAIARNAPEAALGQLMQGPVKNIDLGCVNGEYFAETLSFGLDALVAADTTKRREAGTTQQGTSLFVSSGFKFFSKRPPTWNCIAHIDEKTVELKTVIFVMQIGPTYGAGFKICPEALPHDGYFDLCYNTSVPNLPHLLSLFGLARVGAHTKSRIIQTERAQHVQLHFDEDVPVQADGEPLSGRDFDITILPSGLRVIPAASCSW</sequence>
<evidence type="ECO:0000256" key="1">
    <source>
        <dbReference type="ARBA" id="ARBA00001946"/>
    </source>
</evidence>
<dbReference type="InterPro" id="IPR005218">
    <property type="entry name" value="Diacylglycerol/lipid_kinase"/>
</dbReference>
<dbReference type="Gene3D" id="2.60.200.40">
    <property type="match status" value="1"/>
</dbReference>
<dbReference type="PROSITE" id="PS50146">
    <property type="entry name" value="DAGK"/>
    <property type="match status" value="1"/>
</dbReference>
<keyword evidence="8" id="KW-1208">Phospholipid metabolism</keyword>
<dbReference type="Gene3D" id="3.40.50.10330">
    <property type="entry name" value="Probable inorganic polyphosphate/atp-NAD kinase, domain 1"/>
    <property type="match status" value="1"/>
</dbReference>
<dbReference type="GO" id="GO:0016301">
    <property type="term" value="F:kinase activity"/>
    <property type="evidence" value="ECO:0007669"/>
    <property type="project" value="UniProtKB-KW"/>
</dbReference>
<proteinExistence type="inferred from homology"/>